<evidence type="ECO:0000259" key="2">
    <source>
        <dbReference type="Pfam" id="PF09994"/>
    </source>
</evidence>
<evidence type="ECO:0000313" key="3">
    <source>
        <dbReference type="EMBL" id="KAJ7729083.1"/>
    </source>
</evidence>
<comment type="caution">
    <text evidence="3">The sequence shown here is derived from an EMBL/GenBank/DDBJ whole genome shotgun (WGS) entry which is preliminary data.</text>
</comment>
<dbReference type="Pfam" id="PF09994">
    <property type="entry name" value="T6SS_Tle1-like_cat"/>
    <property type="match status" value="1"/>
</dbReference>
<dbReference type="InterPro" id="IPR018712">
    <property type="entry name" value="Tle1-like_cat"/>
</dbReference>
<reference evidence="3" key="1">
    <citation type="submission" date="2023-03" db="EMBL/GenBank/DDBJ databases">
        <title>Massive genome expansion in bonnet fungi (Mycena s.s.) driven by repeated elements and novel gene families across ecological guilds.</title>
        <authorList>
            <consortium name="Lawrence Berkeley National Laboratory"/>
            <person name="Harder C.B."/>
            <person name="Miyauchi S."/>
            <person name="Viragh M."/>
            <person name="Kuo A."/>
            <person name="Thoen E."/>
            <person name="Andreopoulos B."/>
            <person name="Lu D."/>
            <person name="Skrede I."/>
            <person name="Drula E."/>
            <person name="Henrissat B."/>
            <person name="Morin E."/>
            <person name="Kohler A."/>
            <person name="Barry K."/>
            <person name="LaButti K."/>
            <person name="Morin E."/>
            <person name="Salamov A."/>
            <person name="Lipzen A."/>
            <person name="Mereny Z."/>
            <person name="Hegedus B."/>
            <person name="Baldrian P."/>
            <person name="Stursova M."/>
            <person name="Weitz H."/>
            <person name="Taylor A."/>
            <person name="Grigoriev I.V."/>
            <person name="Nagy L.G."/>
            <person name="Martin F."/>
            <person name="Kauserud H."/>
        </authorList>
    </citation>
    <scope>NUCLEOTIDE SEQUENCE</scope>
    <source>
        <strain evidence="3">CBHHK188m</strain>
    </source>
</reference>
<gene>
    <name evidence="3" type="ORF">DFH07DRAFT_895750</name>
</gene>
<protein>
    <recommendedName>
        <fullName evidence="2">T6SS Phospholipase effector Tle1-like catalytic domain-containing protein</fullName>
    </recommendedName>
</protein>
<keyword evidence="4" id="KW-1185">Reference proteome</keyword>
<organism evidence="3 4">
    <name type="scientific">Mycena maculata</name>
    <dbReference type="NCBI Taxonomy" id="230809"/>
    <lineage>
        <taxon>Eukaryota</taxon>
        <taxon>Fungi</taxon>
        <taxon>Dikarya</taxon>
        <taxon>Basidiomycota</taxon>
        <taxon>Agaricomycotina</taxon>
        <taxon>Agaricomycetes</taxon>
        <taxon>Agaricomycetidae</taxon>
        <taxon>Agaricales</taxon>
        <taxon>Marasmiineae</taxon>
        <taxon>Mycenaceae</taxon>
        <taxon>Mycena</taxon>
    </lineage>
</organism>
<sequence>MICFRYCPGHASNTYFSPAKRIKQNRVTPLFAPMATFPTSPVNTEPHVDSCVTTPTTAVDEYPGFSKSSSPPGLGPNVPDFDFDLERTIPPTNSRRTLILCFDGTGDQFDDANSNVINFFTMLKKDVKSQQLVYYQAGIGTYSIPEIAQPELAKLHRALDAMLGSHLNAHVMGGYEFLMQNYQHGDKICLFGFSRGAYVSHGKLFILSDSAVHKTARALAGMLHKVGLLPKCNHQQVPFAYKMYSREDETGWRQSTAFKKAFSIDVDIELIGVWDTVSSMGFVPRTLPFTRSNNNVRYFRHAIALDEHRARFQPNFWNRPTPDDLQLGVQPGEMPKSGRKPFKKKSLNDLENQYMDGGQYQTHVEEVWFAGCHCDVGGGALPNATRNSLARIPLRWMIRQCFLLDTGILFHGELLRLVGMDPDTLYPRVLPRPPPLLRSPQESQINTMTKAPSLFECDFRNEEEEEWADALSSINDELKRRKVWWILEILPQKLRYQENDDSWTQKLDVHRGRGRHIPRQSTHGVKIHRSVKMRMEAIGYHPKANLKPTTVPTWVD</sequence>
<dbReference type="EMBL" id="JARJLG010000200">
    <property type="protein sequence ID" value="KAJ7729083.1"/>
    <property type="molecule type" value="Genomic_DNA"/>
</dbReference>
<evidence type="ECO:0000256" key="1">
    <source>
        <dbReference type="SAM" id="MobiDB-lite"/>
    </source>
</evidence>
<dbReference type="Proteomes" id="UP001215280">
    <property type="component" value="Unassembled WGS sequence"/>
</dbReference>
<proteinExistence type="predicted"/>
<accession>A0AAD7HV81</accession>
<evidence type="ECO:0000313" key="4">
    <source>
        <dbReference type="Proteomes" id="UP001215280"/>
    </source>
</evidence>
<dbReference type="AlphaFoldDB" id="A0AAD7HV81"/>
<dbReference type="PANTHER" id="PTHR33840">
    <property type="match status" value="1"/>
</dbReference>
<feature type="region of interest" description="Disordered" evidence="1">
    <location>
        <begin position="323"/>
        <end position="343"/>
    </location>
</feature>
<feature type="domain" description="T6SS Phospholipase effector Tle1-like catalytic" evidence="2">
    <location>
        <begin position="96"/>
        <end position="400"/>
    </location>
</feature>
<name>A0AAD7HV81_9AGAR</name>
<dbReference type="PANTHER" id="PTHR33840:SF2">
    <property type="entry name" value="TLE1 PHOSPHOLIPASE DOMAIN-CONTAINING PROTEIN"/>
    <property type="match status" value="1"/>
</dbReference>